<dbReference type="GO" id="GO:0003723">
    <property type="term" value="F:RNA binding"/>
    <property type="evidence" value="ECO:0007669"/>
    <property type="project" value="UniProtKB-UniRule"/>
</dbReference>
<dbReference type="InterPro" id="IPR000504">
    <property type="entry name" value="RRM_dom"/>
</dbReference>
<keyword evidence="1 2" id="KW-0694">RNA-binding</keyword>
<dbReference type="InterPro" id="IPR035979">
    <property type="entry name" value="RBD_domain_sf"/>
</dbReference>
<feature type="compositionally biased region" description="Polar residues" evidence="3">
    <location>
        <begin position="215"/>
        <end position="243"/>
    </location>
</feature>
<sequence length="1149" mass="131068">MDTTESTKVTSSAIEFYNLPIGTDRNQVYKEFGQFGEICKLYINNSEGYGNVYFVSEKCAQDAYNSLSINSRLNIGLKPPVAAIVRRKVKPEQSESSVSSDLNSFTMYQDYDDDFLASEGPSLVDVFGNPITTLQDDDGTIYVPIKQIKKMGVKFFDASMYPPPGYKLKNNKAIIEQFELYMQLKARKFLIQNRIVLDESIVNDSIESCKRSVFESSYKQNDLSPNQLTRSMRNNRGRSMQNNELEDSYKRSQSRNRRNNQNANRNQFRNENHQPQPQQHQSRHVDFSFSPNQQKSSNNNYNNRNQFANNDQASQMRRPRTNQIKNVQQNISHLKDEKKQESFVQNRTKSDNTTNWNSETKPSISEKVTGVKTTPIVSPSNDNNTEDISNIKTKETIKLVELELRKDLMVAVQHVESDSVGWVTLEDNEEILQKITMDILEEVQNANTVKPIVGGIYAAMFDSLWFRAVVQEVLPSLKVHFIDFGNTSTVSEVKQLSERLQSIPAQAIKIRLKTSSKKKLNVDDIFKIKPILKEDNNTYVIEVVNNEVNQHMPPAKFKTDEPLPKDIEIENESLSISSASENIDKTTPGSIIYHISPGESGALEVNDIMDNGHIVAFFTTEKFVEKVCSLDTLKPGKELNQATVGDLVVVNYEESYARGRIVEIKDKRFKVALIDYGTILETKDVKKLPSEFYKIPEFTCVCIVNPGLMSDIKLGMTINVTVLPNNKVKLLNMGLDNKKNEATVLQWNPAESLGIDLDQKQYYWRDLANFQLQDNTVVAIFAENDGFLMLRTRESIAKLKEICNYLKSYKAEPLDRKPQIGELLLHIHSDNVLYRVVTTEMKGDTIDIHFIDYGHWDTCTVENLRKVDKTLASYENTLIKTRLTGFQSFDKAQVEELKKCKENKEKFKAVFVREDKEVELKSIDGGANLSDRLKKLTTKSTSTRKASSKTPEKEKSPKVSPTKRKSSVVKVSEIPKPELPSGKQQVICLATNNINEGIVVFCDTVVEILTTIQTAINEYMESDPPPYQPQESLEVVLAYFEDDWYRAMNLSEKGEENHELLFIDYGNCASVDPAFIRKIPSNLVQFPRVARFCYLKDVKVENEAVLNVVKELISENSMYEVEFINQEEDGVYNVIIPLVMDTLKKKKLL</sequence>
<dbReference type="PANTHER" id="PTHR22948">
    <property type="entry name" value="TUDOR DOMAIN CONTAINING PROTEIN"/>
    <property type="match status" value="1"/>
</dbReference>
<dbReference type="OrthoDB" id="10023235at2759"/>
<dbReference type="InParanoid" id="A0A1W4X6R5"/>
<dbReference type="Gene3D" id="2.30.30.140">
    <property type="match status" value="4"/>
</dbReference>
<dbReference type="GeneID" id="108738948"/>
<dbReference type="Proteomes" id="UP000192223">
    <property type="component" value="Unplaced"/>
</dbReference>
<dbReference type="Pfam" id="PF00076">
    <property type="entry name" value="RRM_1"/>
    <property type="match status" value="1"/>
</dbReference>
<dbReference type="Gene3D" id="3.30.70.330">
    <property type="match status" value="1"/>
</dbReference>
<feature type="compositionally biased region" description="Polar residues" evidence="3">
    <location>
        <begin position="342"/>
        <end position="361"/>
    </location>
</feature>
<dbReference type="STRING" id="224129.A0A1W4X6R5"/>
<evidence type="ECO:0000259" key="4">
    <source>
        <dbReference type="PROSITE" id="PS50102"/>
    </source>
</evidence>
<evidence type="ECO:0000256" key="2">
    <source>
        <dbReference type="PROSITE-ProRule" id="PRU00176"/>
    </source>
</evidence>
<dbReference type="RefSeq" id="XP_018328083.1">
    <property type="nucleotide sequence ID" value="XM_018472581.2"/>
</dbReference>
<organism evidence="6 7">
    <name type="scientific">Agrilus planipennis</name>
    <name type="common">Emerald ash borer</name>
    <name type="synonym">Agrilus marcopoli</name>
    <dbReference type="NCBI Taxonomy" id="224129"/>
    <lineage>
        <taxon>Eukaryota</taxon>
        <taxon>Metazoa</taxon>
        <taxon>Ecdysozoa</taxon>
        <taxon>Arthropoda</taxon>
        <taxon>Hexapoda</taxon>
        <taxon>Insecta</taxon>
        <taxon>Pterygota</taxon>
        <taxon>Neoptera</taxon>
        <taxon>Endopterygota</taxon>
        <taxon>Coleoptera</taxon>
        <taxon>Polyphaga</taxon>
        <taxon>Elateriformia</taxon>
        <taxon>Buprestoidea</taxon>
        <taxon>Buprestidae</taxon>
        <taxon>Agrilinae</taxon>
        <taxon>Agrilus</taxon>
    </lineage>
</organism>
<dbReference type="AlphaFoldDB" id="A0A1W4X6R5"/>
<dbReference type="InterPro" id="IPR002999">
    <property type="entry name" value="Tudor"/>
</dbReference>
<feature type="compositionally biased region" description="Low complexity" evidence="3">
    <location>
        <begin position="938"/>
        <end position="949"/>
    </location>
</feature>
<dbReference type="CDD" id="cd00590">
    <property type="entry name" value="RRM_SF"/>
    <property type="match status" value="1"/>
</dbReference>
<accession>A0A1W4X6R5</accession>
<dbReference type="SMART" id="SM00333">
    <property type="entry name" value="TUDOR"/>
    <property type="match status" value="4"/>
</dbReference>
<feature type="region of interest" description="Disordered" evidence="3">
    <location>
        <begin position="937"/>
        <end position="974"/>
    </location>
</feature>
<dbReference type="SUPFAM" id="SSF63748">
    <property type="entry name" value="Tudor/PWWP/MBT"/>
    <property type="match status" value="4"/>
</dbReference>
<evidence type="ECO:0000313" key="6">
    <source>
        <dbReference type="Proteomes" id="UP000192223"/>
    </source>
</evidence>
<keyword evidence="6" id="KW-1185">Reference proteome</keyword>
<reference evidence="7" key="1">
    <citation type="submission" date="2025-08" db="UniProtKB">
        <authorList>
            <consortium name="RefSeq"/>
        </authorList>
    </citation>
    <scope>IDENTIFICATION</scope>
    <source>
        <tissue evidence="7">Entire body</tissue>
    </source>
</reference>
<evidence type="ECO:0000256" key="3">
    <source>
        <dbReference type="SAM" id="MobiDB-lite"/>
    </source>
</evidence>
<dbReference type="KEGG" id="apln:108738948"/>
<feature type="domain" description="RRM" evidence="4">
    <location>
        <begin position="12"/>
        <end position="96"/>
    </location>
</feature>
<evidence type="ECO:0000259" key="5">
    <source>
        <dbReference type="PROSITE" id="PS50304"/>
    </source>
</evidence>
<dbReference type="PANTHER" id="PTHR22948:SF29">
    <property type="entry name" value="FI02030P-RELATED"/>
    <property type="match status" value="1"/>
</dbReference>
<dbReference type="InterPro" id="IPR050621">
    <property type="entry name" value="Tudor_domain_containing"/>
</dbReference>
<feature type="compositionally biased region" description="Polar residues" evidence="3">
    <location>
        <begin position="321"/>
        <end position="332"/>
    </location>
</feature>
<dbReference type="Pfam" id="PF00567">
    <property type="entry name" value="TUDOR"/>
    <property type="match status" value="4"/>
</dbReference>
<feature type="region of interest" description="Disordered" evidence="3">
    <location>
        <begin position="215"/>
        <end position="361"/>
    </location>
</feature>
<evidence type="ECO:0000313" key="7">
    <source>
        <dbReference type="RefSeq" id="XP_018328083.1"/>
    </source>
</evidence>
<feature type="compositionally biased region" description="Low complexity" evidence="3">
    <location>
        <begin position="287"/>
        <end position="312"/>
    </location>
</feature>
<proteinExistence type="predicted"/>
<dbReference type="InterPro" id="IPR012677">
    <property type="entry name" value="Nucleotide-bd_a/b_plait_sf"/>
</dbReference>
<feature type="domain" description="Tudor" evidence="5">
    <location>
        <begin position="817"/>
        <end position="874"/>
    </location>
</feature>
<protein>
    <submittedName>
        <fullName evidence="7">Tudor domain-containing protein 1 isoform X1</fullName>
    </submittedName>
</protein>
<gene>
    <name evidence="7" type="primary">LOC108738948</name>
</gene>
<name>A0A1W4X6R5_AGRPL</name>
<dbReference type="PROSITE" id="PS50304">
    <property type="entry name" value="TUDOR"/>
    <property type="match status" value="1"/>
</dbReference>
<dbReference type="PROSITE" id="PS50102">
    <property type="entry name" value="RRM"/>
    <property type="match status" value="1"/>
</dbReference>
<dbReference type="SUPFAM" id="SSF54928">
    <property type="entry name" value="RNA-binding domain, RBD"/>
    <property type="match status" value="1"/>
</dbReference>
<evidence type="ECO:0000256" key="1">
    <source>
        <dbReference type="ARBA" id="ARBA00022884"/>
    </source>
</evidence>
<feature type="compositionally biased region" description="Low complexity" evidence="3">
    <location>
        <begin position="259"/>
        <end position="280"/>
    </location>
</feature>